<evidence type="ECO:0000256" key="8">
    <source>
        <dbReference type="ARBA" id="ARBA00023015"/>
    </source>
</evidence>
<dbReference type="InterPro" id="IPR017907">
    <property type="entry name" value="Znf_RING_CS"/>
</dbReference>
<dbReference type="PANTHER" id="PTHR46077">
    <property type="entry name" value="E3 UBIQUITIN-PROTEIN LIGASE TOPORS"/>
    <property type="match status" value="1"/>
</dbReference>
<protein>
    <recommendedName>
        <fullName evidence="10">E3 ubiquitin-protein ligase Topors</fullName>
        <ecNumber evidence="2">2.3.2.27</ecNumber>
    </recommendedName>
    <alternativeName>
        <fullName evidence="11">RING-type E3 ubiquitin transferase Topors</fullName>
    </alternativeName>
    <alternativeName>
        <fullName evidence="13">SUMO1-protein E3 ligase Topors</fullName>
    </alternativeName>
    <alternativeName>
        <fullName evidence="12">Topoisomerase I-binding RING finger protein</fullName>
    </alternativeName>
    <alternativeName>
        <fullName evidence="14">Topoisomerase I-binding arginine/serine-rich protein</fullName>
    </alternativeName>
</protein>
<dbReference type="AlphaFoldDB" id="A0A146LS04"/>
<evidence type="ECO:0000256" key="7">
    <source>
        <dbReference type="ARBA" id="ARBA00022833"/>
    </source>
</evidence>
<evidence type="ECO:0000259" key="18">
    <source>
        <dbReference type="PROSITE" id="PS50089"/>
    </source>
</evidence>
<keyword evidence="3" id="KW-0808">Transferase</keyword>
<evidence type="ECO:0000256" key="3">
    <source>
        <dbReference type="ARBA" id="ARBA00022679"/>
    </source>
</evidence>
<evidence type="ECO:0000256" key="5">
    <source>
        <dbReference type="ARBA" id="ARBA00022771"/>
    </source>
</evidence>
<accession>A0A146LS04</accession>
<dbReference type="GO" id="GO:0006513">
    <property type="term" value="P:protein monoubiquitination"/>
    <property type="evidence" value="ECO:0007669"/>
    <property type="project" value="TreeGrafter"/>
</dbReference>
<dbReference type="SUPFAM" id="SSF57850">
    <property type="entry name" value="RING/U-box"/>
    <property type="match status" value="1"/>
</dbReference>
<evidence type="ECO:0000256" key="4">
    <source>
        <dbReference type="ARBA" id="ARBA00022723"/>
    </source>
</evidence>
<dbReference type="InterPro" id="IPR001841">
    <property type="entry name" value="Znf_RING"/>
</dbReference>
<evidence type="ECO:0000256" key="9">
    <source>
        <dbReference type="ARBA" id="ARBA00023163"/>
    </source>
</evidence>
<evidence type="ECO:0000256" key="10">
    <source>
        <dbReference type="ARBA" id="ARBA00071236"/>
    </source>
</evidence>
<dbReference type="GO" id="GO:0008270">
    <property type="term" value="F:zinc ion binding"/>
    <property type="evidence" value="ECO:0007669"/>
    <property type="project" value="UniProtKB-KW"/>
</dbReference>
<keyword evidence="8" id="KW-0805">Transcription regulation</keyword>
<dbReference type="EMBL" id="GDHC01008026">
    <property type="protein sequence ID" value="JAQ10603.1"/>
    <property type="molecule type" value="Transcribed_RNA"/>
</dbReference>
<dbReference type="GO" id="GO:0000209">
    <property type="term" value="P:protein polyubiquitination"/>
    <property type="evidence" value="ECO:0007669"/>
    <property type="project" value="TreeGrafter"/>
</dbReference>
<dbReference type="PANTHER" id="PTHR46077:SF1">
    <property type="entry name" value="TOP1 BINDING ARGININE_SERINE RICH PROTEIN, E3 UBIQUITIN LIGASE"/>
    <property type="match status" value="1"/>
</dbReference>
<evidence type="ECO:0000256" key="17">
    <source>
        <dbReference type="SAM" id="Phobius"/>
    </source>
</evidence>
<evidence type="ECO:0000256" key="16">
    <source>
        <dbReference type="SAM" id="MobiDB-lite"/>
    </source>
</evidence>
<dbReference type="EC" id="2.3.2.27" evidence="2"/>
<name>A0A146LS04_LYGHE</name>
<evidence type="ECO:0000256" key="6">
    <source>
        <dbReference type="ARBA" id="ARBA00022786"/>
    </source>
</evidence>
<keyword evidence="9" id="KW-0804">Transcription</keyword>
<keyword evidence="17" id="KW-0472">Membrane</keyword>
<keyword evidence="6" id="KW-0833">Ubl conjugation pathway</keyword>
<comment type="catalytic activity">
    <reaction evidence="1">
        <text>S-ubiquitinyl-[E2 ubiquitin-conjugating enzyme]-L-cysteine + [acceptor protein]-L-lysine = [E2 ubiquitin-conjugating enzyme]-L-cysteine + N(6)-ubiquitinyl-[acceptor protein]-L-lysine.</text>
        <dbReference type="EC" id="2.3.2.27"/>
    </reaction>
</comment>
<dbReference type="SMART" id="SM00184">
    <property type="entry name" value="RING"/>
    <property type="match status" value="1"/>
</dbReference>
<dbReference type="InterPro" id="IPR058746">
    <property type="entry name" value="Znf_RING-type_Topors"/>
</dbReference>
<evidence type="ECO:0000256" key="14">
    <source>
        <dbReference type="ARBA" id="ARBA00079184"/>
    </source>
</evidence>
<evidence type="ECO:0000313" key="19">
    <source>
        <dbReference type="EMBL" id="JAQ10603.1"/>
    </source>
</evidence>
<gene>
    <name evidence="19" type="primary">Topors_1</name>
    <name evidence="19" type="ORF">g.46403</name>
</gene>
<dbReference type="PROSITE" id="PS00518">
    <property type="entry name" value="ZF_RING_1"/>
    <property type="match status" value="1"/>
</dbReference>
<evidence type="ECO:0000256" key="1">
    <source>
        <dbReference type="ARBA" id="ARBA00000900"/>
    </source>
</evidence>
<keyword evidence="7" id="KW-0862">Zinc</keyword>
<evidence type="ECO:0000256" key="2">
    <source>
        <dbReference type="ARBA" id="ARBA00012483"/>
    </source>
</evidence>
<evidence type="ECO:0000256" key="13">
    <source>
        <dbReference type="ARBA" id="ARBA00079040"/>
    </source>
</evidence>
<dbReference type="Pfam" id="PF00097">
    <property type="entry name" value="zf-C3HC4"/>
    <property type="match status" value="1"/>
</dbReference>
<evidence type="ECO:0000256" key="12">
    <source>
        <dbReference type="ARBA" id="ARBA00076940"/>
    </source>
</evidence>
<dbReference type="InterPro" id="IPR018957">
    <property type="entry name" value="Znf_C3HC4_RING-type"/>
</dbReference>
<keyword evidence="17" id="KW-1133">Transmembrane helix</keyword>
<dbReference type="InterPro" id="IPR013083">
    <property type="entry name" value="Znf_RING/FYVE/PHD"/>
</dbReference>
<feature type="compositionally biased region" description="Polar residues" evidence="16">
    <location>
        <begin position="1"/>
        <end position="10"/>
    </location>
</feature>
<keyword evidence="17" id="KW-0812">Transmembrane</keyword>
<dbReference type="FunFam" id="3.30.40.10:FF:000136">
    <property type="entry name" value="E3 ubiquitin-protein ligase Topors"/>
    <property type="match status" value="1"/>
</dbReference>
<keyword evidence="5 15" id="KW-0863">Zinc-finger</keyword>
<feature type="compositionally biased region" description="Low complexity" evidence="16">
    <location>
        <begin position="18"/>
        <end position="29"/>
    </location>
</feature>
<dbReference type="Gene3D" id="3.30.40.10">
    <property type="entry name" value="Zinc/RING finger domain, C3HC4 (zinc finger)"/>
    <property type="match status" value="1"/>
</dbReference>
<feature type="domain" description="RING-type" evidence="18">
    <location>
        <begin position="48"/>
        <end position="87"/>
    </location>
</feature>
<sequence length="194" mass="21912">MSDVTESSETALRALRDGSGSSSTPLLSTKMERSPSPRQRPSSPDVVCPICLGEITNKAVTDSCLHSFCFSCLSEWSKVKPECPLCKQKFSIIYHTIKSMGDYQEYRIDTPLDLARAPHGLVAGIDPFDPHIFINVAVQRATRFGYRFVFIIMKLVATYCCLYRGYLLFIHYLGVILTAQFVERLFISYLYSLL</sequence>
<proteinExistence type="predicted"/>
<feature type="transmembrane region" description="Helical" evidence="17">
    <location>
        <begin position="169"/>
        <end position="191"/>
    </location>
</feature>
<feature type="region of interest" description="Disordered" evidence="16">
    <location>
        <begin position="1"/>
        <end position="44"/>
    </location>
</feature>
<keyword evidence="4" id="KW-0479">Metal-binding</keyword>
<reference evidence="19" key="1">
    <citation type="journal article" date="2016" name="Gigascience">
        <title>De novo construction of an expanded transcriptome assembly for the western tarnished plant bug, Lygus hesperus.</title>
        <authorList>
            <person name="Tassone E.E."/>
            <person name="Geib S.M."/>
            <person name="Hall B."/>
            <person name="Fabrick J.A."/>
            <person name="Brent C.S."/>
            <person name="Hull J.J."/>
        </authorList>
    </citation>
    <scope>NUCLEOTIDE SEQUENCE</scope>
</reference>
<evidence type="ECO:0000256" key="15">
    <source>
        <dbReference type="PROSITE-ProRule" id="PRU00175"/>
    </source>
</evidence>
<dbReference type="GO" id="GO:0061630">
    <property type="term" value="F:ubiquitin protein ligase activity"/>
    <property type="evidence" value="ECO:0007669"/>
    <property type="project" value="UniProtKB-EC"/>
</dbReference>
<dbReference type="PROSITE" id="PS50089">
    <property type="entry name" value="ZF_RING_2"/>
    <property type="match status" value="1"/>
</dbReference>
<organism evidence="19">
    <name type="scientific">Lygus hesperus</name>
    <name type="common">Western plant bug</name>
    <dbReference type="NCBI Taxonomy" id="30085"/>
    <lineage>
        <taxon>Eukaryota</taxon>
        <taxon>Metazoa</taxon>
        <taxon>Ecdysozoa</taxon>
        <taxon>Arthropoda</taxon>
        <taxon>Hexapoda</taxon>
        <taxon>Insecta</taxon>
        <taxon>Pterygota</taxon>
        <taxon>Neoptera</taxon>
        <taxon>Paraneoptera</taxon>
        <taxon>Hemiptera</taxon>
        <taxon>Heteroptera</taxon>
        <taxon>Panheteroptera</taxon>
        <taxon>Cimicomorpha</taxon>
        <taxon>Miridae</taxon>
        <taxon>Mirini</taxon>
        <taxon>Lygus</taxon>
    </lineage>
</organism>
<dbReference type="CDD" id="cd16574">
    <property type="entry name" value="RING-HC_Topors"/>
    <property type="match status" value="1"/>
</dbReference>
<evidence type="ECO:0000256" key="11">
    <source>
        <dbReference type="ARBA" id="ARBA00076856"/>
    </source>
</evidence>